<organism evidence="1">
    <name type="scientific">Solanum chacoense</name>
    <name type="common">Chaco potato</name>
    <dbReference type="NCBI Taxonomy" id="4108"/>
    <lineage>
        <taxon>Eukaryota</taxon>
        <taxon>Viridiplantae</taxon>
        <taxon>Streptophyta</taxon>
        <taxon>Embryophyta</taxon>
        <taxon>Tracheophyta</taxon>
        <taxon>Spermatophyta</taxon>
        <taxon>Magnoliopsida</taxon>
        <taxon>eudicotyledons</taxon>
        <taxon>Gunneridae</taxon>
        <taxon>Pentapetalae</taxon>
        <taxon>asterids</taxon>
        <taxon>lamiids</taxon>
        <taxon>Solanales</taxon>
        <taxon>Solanaceae</taxon>
        <taxon>Solanoideae</taxon>
        <taxon>Solaneae</taxon>
        <taxon>Solanum</taxon>
    </lineage>
</organism>
<evidence type="ECO:0000313" key="1">
    <source>
        <dbReference type="EMBL" id="JAP15126.1"/>
    </source>
</evidence>
<proteinExistence type="predicted"/>
<dbReference type="AlphaFoldDB" id="A0A0V0H6G2"/>
<dbReference type="EMBL" id="GEDG01025611">
    <property type="protein sequence ID" value="JAP15126.1"/>
    <property type="molecule type" value="Transcribed_RNA"/>
</dbReference>
<accession>A0A0V0H6G2</accession>
<sequence>MEFEEIAIKEEIAWRQRSKVQWLKDGDKNTKVFHNLADAHKRYNSIDALEVEGQSITKMPALKMQFKVSTRQGNKRMETCDLNLQGIRVISTKDQEWLQRSFEEEEVWKSIKSCAVDKALGPNGFILNFS</sequence>
<reference evidence="1" key="1">
    <citation type="submission" date="2015-12" db="EMBL/GenBank/DDBJ databases">
        <title>Gene expression during late stages of embryo sac development: a critical building block for successful pollen-pistil interactions.</title>
        <authorList>
            <person name="Liu Y."/>
            <person name="Joly V."/>
            <person name="Sabar M."/>
            <person name="Matton D.P."/>
        </authorList>
    </citation>
    <scope>NUCLEOTIDE SEQUENCE</scope>
</reference>
<protein>
    <submittedName>
        <fullName evidence="1">Putative ovule protein</fullName>
    </submittedName>
</protein>
<name>A0A0V0H6G2_SOLCH</name>